<name>A0AAN9T917_9HEMI</name>
<gene>
    <name evidence="1" type="ORF">V9T40_010484</name>
</gene>
<dbReference type="Proteomes" id="UP001367676">
    <property type="component" value="Unassembled WGS sequence"/>
</dbReference>
<accession>A0AAN9T917</accession>
<comment type="caution">
    <text evidence="1">The sequence shown here is derived from an EMBL/GenBank/DDBJ whole genome shotgun (WGS) entry which is preliminary data.</text>
</comment>
<proteinExistence type="predicted"/>
<evidence type="ECO:0000313" key="2">
    <source>
        <dbReference type="Proteomes" id="UP001367676"/>
    </source>
</evidence>
<organism evidence="1 2">
    <name type="scientific">Parthenolecanium corni</name>
    <dbReference type="NCBI Taxonomy" id="536013"/>
    <lineage>
        <taxon>Eukaryota</taxon>
        <taxon>Metazoa</taxon>
        <taxon>Ecdysozoa</taxon>
        <taxon>Arthropoda</taxon>
        <taxon>Hexapoda</taxon>
        <taxon>Insecta</taxon>
        <taxon>Pterygota</taxon>
        <taxon>Neoptera</taxon>
        <taxon>Paraneoptera</taxon>
        <taxon>Hemiptera</taxon>
        <taxon>Sternorrhyncha</taxon>
        <taxon>Coccoidea</taxon>
        <taxon>Coccidae</taxon>
        <taxon>Parthenolecanium</taxon>
    </lineage>
</organism>
<evidence type="ECO:0000313" key="1">
    <source>
        <dbReference type="EMBL" id="KAK7578279.1"/>
    </source>
</evidence>
<dbReference type="AlphaFoldDB" id="A0AAN9T917"/>
<reference evidence="1 2" key="1">
    <citation type="submission" date="2024-03" db="EMBL/GenBank/DDBJ databases">
        <title>Adaptation during the transition from Ophiocordyceps entomopathogen to insect associate is accompanied by gene loss and intensified selection.</title>
        <authorList>
            <person name="Ward C.M."/>
            <person name="Onetto C.A."/>
            <person name="Borneman A.R."/>
        </authorList>
    </citation>
    <scope>NUCLEOTIDE SEQUENCE [LARGE SCALE GENOMIC DNA]</scope>
    <source>
        <strain evidence="1">AWRI1</strain>
        <tissue evidence="1">Single Adult Female</tissue>
    </source>
</reference>
<dbReference type="EMBL" id="JBBCAQ010000035">
    <property type="protein sequence ID" value="KAK7578279.1"/>
    <property type="molecule type" value="Genomic_DNA"/>
</dbReference>
<sequence length="94" mass="10664">MDSQQRANEERNFGLSTWQTAKASENIMRNRNMACAEAVGWRRVESVNTIYERCGAVRCGAFAQFARGLRSLDFRVLRMTISIGIISSDTREPC</sequence>
<keyword evidence="2" id="KW-1185">Reference proteome</keyword>
<protein>
    <submittedName>
        <fullName evidence="1">Uncharacterized protein</fullName>
    </submittedName>
</protein>